<gene>
    <name evidence="2" type="ORF">PR048_017739</name>
</gene>
<feature type="compositionally biased region" description="Polar residues" evidence="1">
    <location>
        <begin position="307"/>
        <end position="323"/>
    </location>
</feature>
<evidence type="ECO:0000256" key="1">
    <source>
        <dbReference type="SAM" id="MobiDB-lite"/>
    </source>
</evidence>
<dbReference type="Proteomes" id="UP001159363">
    <property type="component" value="Chromosome 5"/>
</dbReference>
<dbReference type="EMBL" id="JARBHB010000006">
    <property type="protein sequence ID" value="KAJ8881263.1"/>
    <property type="molecule type" value="Genomic_DNA"/>
</dbReference>
<keyword evidence="3" id="KW-1185">Reference proteome</keyword>
<name>A0ABQ9HAB3_9NEOP</name>
<organism evidence="2 3">
    <name type="scientific">Dryococelus australis</name>
    <dbReference type="NCBI Taxonomy" id="614101"/>
    <lineage>
        <taxon>Eukaryota</taxon>
        <taxon>Metazoa</taxon>
        <taxon>Ecdysozoa</taxon>
        <taxon>Arthropoda</taxon>
        <taxon>Hexapoda</taxon>
        <taxon>Insecta</taxon>
        <taxon>Pterygota</taxon>
        <taxon>Neoptera</taxon>
        <taxon>Polyneoptera</taxon>
        <taxon>Phasmatodea</taxon>
        <taxon>Verophasmatodea</taxon>
        <taxon>Anareolatae</taxon>
        <taxon>Phasmatidae</taxon>
        <taxon>Eurycanthinae</taxon>
        <taxon>Dryococelus</taxon>
    </lineage>
</organism>
<accession>A0ABQ9HAB3</accession>
<evidence type="ECO:0000313" key="2">
    <source>
        <dbReference type="EMBL" id="KAJ8881263.1"/>
    </source>
</evidence>
<reference evidence="2 3" key="1">
    <citation type="submission" date="2023-02" db="EMBL/GenBank/DDBJ databases">
        <title>LHISI_Scaffold_Assembly.</title>
        <authorList>
            <person name="Stuart O.P."/>
            <person name="Cleave R."/>
            <person name="Magrath M.J.L."/>
            <person name="Mikheyev A.S."/>
        </authorList>
    </citation>
    <scope>NUCLEOTIDE SEQUENCE [LARGE SCALE GENOMIC DNA]</scope>
    <source>
        <strain evidence="2">Daus_M_001</strain>
        <tissue evidence="2">Leg muscle</tissue>
    </source>
</reference>
<feature type="region of interest" description="Disordered" evidence="1">
    <location>
        <begin position="307"/>
        <end position="327"/>
    </location>
</feature>
<comment type="caution">
    <text evidence="2">The sequence shown here is derived from an EMBL/GenBank/DDBJ whole genome shotgun (WGS) entry which is preliminary data.</text>
</comment>
<feature type="region of interest" description="Disordered" evidence="1">
    <location>
        <begin position="703"/>
        <end position="724"/>
    </location>
</feature>
<protein>
    <submittedName>
        <fullName evidence="2">Uncharacterized protein</fullName>
    </submittedName>
</protein>
<evidence type="ECO:0000313" key="3">
    <source>
        <dbReference type="Proteomes" id="UP001159363"/>
    </source>
</evidence>
<proteinExistence type="predicted"/>
<sequence length="827" mass="93402">MDAGMSGKEQRQTWLFEITVQLIYSLYSPDLSMCHYDRIPKVKLPLRGKRFANKQDIRMVFFICLITGNKSSTTLETILKDVKQLVRILYIPVLMSVYRKEKMEGAKGGEAIAQLDNWERFLDLFMTPWRCLRKRHECLSLSPRWPKVSQLGSAGRLPLAPLIALKPRGCYHANKTLLAPAQVLTSKTFQQRGICSELPLGTPKKKLQLTALSFWIPLLCTDAYQHAAQCRCALYRRLRPIHEQPELGATWSNRDAGLANRRGSRALLGVKKTLSSPSWQHSSAPKFGTQLNLQKSAQVFSPHLQTAKTATSQQLGQRSSTTAPADRDMSLQKALVWKQHYEAPGFPVFPHLPPMTSQYRTAVCTSGPWVCLQKPRFQDCTYAEWITGQAHYSRTTAYGSRLWFYLPLLSPIQESWFNHLLGACWPEYDSKEDQFCQYRSSSLVASMIPTQVVPDKAPVHSSIVKLASGKMVWVQLPLHVAPKPHVVASPSDYVPTRRPIRPMRWILQSQSRVRSYSISHQQTPAPTFVQVPQHLAQTVACFLNADPDLIERAYTCLLRNYAKQSYRSFGKLSVILVQISLQLSHSWGRGGVAVRQLSSHHGGPGLIPDDATSGFLYVGILQVDAAGRAAPYSSGFTLKGAQDLGFKSHPNLFTRSLSIPPTRTYFVEKGETLRTTQARASHASSSLCARVIEVSMERRWNEGAGEMGDDQENPPTNDIVRHDSHLADSGEERYRWSSDRKLEYQEYPDTTHWPTAMFPIHENSDVTPVCRGARRRARRWHFRLEMHAAAKQTLQLTSSLCLGYSIVEGHRQFLQPSLSSFLEDCAL</sequence>